<gene>
    <name evidence="2" type="ORF">GQN54_01410</name>
</gene>
<comment type="caution">
    <text evidence="2">The sequence shown here is derived from an EMBL/GenBank/DDBJ whole genome shotgun (WGS) entry which is preliminary data.</text>
</comment>
<name>A0A6N9NJC8_9FLAO</name>
<feature type="transmembrane region" description="Helical" evidence="1">
    <location>
        <begin position="7"/>
        <end position="31"/>
    </location>
</feature>
<organism evidence="2 3">
    <name type="scientific">Acidiluteibacter ferrifornacis</name>
    <dbReference type="NCBI Taxonomy" id="2692424"/>
    <lineage>
        <taxon>Bacteria</taxon>
        <taxon>Pseudomonadati</taxon>
        <taxon>Bacteroidota</taxon>
        <taxon>Flavobacteriia</taxon>
        <taxon>Flavobacteriales</taxon>
        <taxon>Cryomorphaceae</taxon>
        <taxon>Acidiluteibacter</taxon>
    </lineage>
</organism>
<keyword evidence="1" id="KW-0812">Transmembrane</keyword>
<reference evidence="2 3" key="1">
    <citation type="submission" date="2019-12" db="EMBL/GenBank/DDBJ databases">
        <authorList>
            <person name="Zhao J."/>
        </authorList>
    </citation>
    <scope>NUCLEOTIDE SEQUENCE [LARGE SCALE GENOMIC DNA]</scope>
    <source>
        <strain evidence="2 3">S-15</strain>
    </source>
</reference>
<accession>A0A6N9NJC8</accession>
<dbReference type="EMBL" id="WWNE01000003">
    <property type="protein sequence ID" value="NBG64755.1"/>
    <property type="molecule type" value="Genomic_DNA"/>
</dbReference>
<keyword evidence="1" id="KW-1133">Transmembrane helix</keyword>
<sequence>MLKASSMVYALFVVTILAIISGSIVLSSYYYNLQLIDYTQRIKQQSYVQSGVNLLLEENSFQLPYKATRKLFEDEQSEIQLSKRWWGLMELITVESVWKNNSVGKVYLIGIKDKFNDRISLYLKDNNRSLSLSGKTIIKGNAYLPKSGVKRAYVDGKGFAGSKLIDGDVLESKSELPKLNKKLYENVISNFLSTNIADSVITLEELNKVAFFKNGFSSKTIVVQLPDQTRLNQLKVTGNVILKSKGTLYIENTCAFKDVLIYAKKIVFKQEFEGKLQAFASDTILVEKDCKFGYPSVLCLVKDESNIRQYLAIDKGSSFVGTIAQLSSDVEVKSNALIRIEKESNVEGLIYSLGQLYLGGAVFGSVYTETFILSTPSSIYENHLLDAEINSLKLNKAFVGIDIPVENKVSTKEIVCEFEW</sequence>
<dbReference type="AlphaFoldDB" id="A0A6N9NJC8"/>
<evidence type="ECO:0000313" key="2">
    <source>
        <dbReference type="EMBL" id="NBG64755.1"/>
    </source>
</evidence>
<keyword evidence="1" id="KW-0472">Membrane</keyword>
<dbReference type="Proteomes" id="UP000470771">
    <property type="component" value="Unassembled WGS sequence"/>
</dbReference>
<evidence type="ECO:0000313" key="3">
    <source>
        <dbReference type="Proteomes" id="UP000470771"/>
    </source>
</evidence>
<proteinExistence type="predicted"/>
<evidence type="ECO:0000256" key="1">
    <source>
        <dbReference type="SAM" id="Phobius"/>
    </source>
</evidence>
<protein>
    <submittedName>
        <fullName evidence="2">Uncharacterized protein</fullName>
    </submittedName>
</protein>
<keyword evidence="3" id="KW-1185">Reference proteome</keyword>